<accession>A0A246GFB2</accession>
<gene>
    <name evidence="3" type="ORF">BWK62_02640</name>
</gene>
<dbReference type="AlphaFoldDB" id="A0A246GFB2"/>
<dbReference type="NCBIfam" id="TIGR00121">
    <property type="entry name" value="birA_ligase"/>
    <property type="match status" value="1"/>
</dbReference>
<sequence>MKLIKLNAIDSTNDFLKKLSQNQYLENFTVVTAQSQWKGKGQMGSNWVTEKDKNLITSILIKKIINTNITIFDLNITVAVTIKEALEKYEIPDLSIKWPNDIMSGNKKISGILIENNFKENQEVESIIGIGLNINQENFDNLPKASSLKSITGKEYVIEEILFSILKRLEKNLKEIKEGKKIILWEKYHNFLFKFNKPAAFEDSFNHKFMGIIKKVNQDGLIEIILEDESIKVFGIKEIKMLY</sequence>
<name>A0A246GFB2_9FLAO</name>
<dbReference type="EMBL" id="MTCY01000004">
    <property type="protein sequence ID" value="OWP79411.1"/>
    <property type="molecule type" value="Genomic_DNA"/>
</dbReference>
<dbReference type="InterPro" id="IPR045864">
    <property type="entry name" value="aa-tRNA-synth_II/BPL/LPL"/>
</dbReference>
<protein>
    <submittedName>
        <fullName evidence="3">Biotin--[acetyl-CoA-carboxylase] ligase</fullName>
    </submittedName>
</protein>
<feature type="domain" description="BPL/LPL catalytic" evidence="2">
    <location>
        <begin position="1"/>
        <end position="177"/>
    </location>
</feature>
<evidence type="ECO:0000313" key="3">
    <source>
        <dbReference type="EMBL" id="OWP79411.1"/>
    </source>
</evidence>
<dbReference type="CDD" id="cd16442">
    <property type="entry name" value="BPL"/>
    <property type="match status" value="1"/>
</dbReference>
<dbReference type="Proteomes" id="UP000198034">
    <property type="component" value="Unassembled WGS sequence"/>
</dbReference>
<dbReference type="InterPro" id="IPR004408">
    <property type="entry name" value="Biotin_CoA_COase_ligase"/>
</dbReference>
<evidence type="ECO:0000259" key="2">
    <source>
        <dbReference type="PROSITE" id="PS51733"/>
    </source>
</evidence>
<dbReference type="InterPro" id="IPR004143">
    <property type="entry name" value="BPL_LPL_catalytic"/>
</dbReference>
<reference evidence="3 4" key="1">
    <citation type="journal article" date="2017" name="Infect. Genet. Evol.">
        <title>Comparative genome analysis of fish pathogen Flavobacterium columnare reveals extensive sequence diversity within the species.</title>
        <authorList>
            <person name="Kayansamruaj P."/>
            <person name="Dong H.T."/>
            <person name="Hirono I."/>
            <person name="Kondo H."/>
            <person name="Senapin S."/>
            <person name="Rodkhum C."/>
        </authorList>
    </citation>
    <scope>NUCLEOTIDE SEQUENCE [LARGE SCALE GENOMIC DNA]</scope>
    <source>
        <strain evidence="3 4">1214</strain>
    </source>
</reference>
<organism evidence="3 4">
    <name type="scientific">Flavobacterium columnare</name>
    <dbReference type="NCBI Taxonomy" id="996"/>
    <lineage>
        <taxon>Bacteria</taxon>
        <taxon>Pseudomonadati</taxon>
        <taxon>Bacteroidota</taxon>
        <taxon>Flavobacteriia</taxon>
        <taxon>Flavobacteriales</taxon>
        <taxon>Flavobacteriaceae</taxon>
        <taxon>Flavobacterium</taxon>
    </lineage>
</organism>
<dbReference type="SUPFAM" id="SSF55681">
    <property type="entry name" value="Class II aaRS and biotin synthetases"/>
    <property type="match status" value="1"/>
</dbReference>
<evidence type="ECO:0000313" key="4">
    <source>
        <dbReference type="Proteomes" id="UP000198034"/>
    </source>
</evidence>
<evidence type="ECO:0000256" key="1">
    <source>
        <dbReference type="ARBA" id="ARBA00022598"/>
    </source>
</evidence>
<keyword evidence="1 3" id="KW-0436">Ligase</keyword>
<dbReference type="Pfam" id="PF03099">
    <property type="entry name" value="BPL_LplA_LipB"/>
    <property type="match status" value="1"/>
</dbReference>
<dbReference type="PROSITE" id="PS51733">
    <property type="entry name" value="BPL_LPL_CATALYTIC"/>
    <property type="match status" value="1"/>
</dbReference>
<dbReference type="PANTHER" id="PTHR12835:SF5">
    <property type="entry name" value="BIOTIN--PROTEIN LIGASE"/>
    <property type="match status" value="1"/>
</dbReference>
<comment type="caution">
    <text evidence="3">The sequence shown here is derived from an EMBL/GenBank/DDBJ whole genome shotgun (WGS) entry which is preliminary data.</text>
</comment>
<dbReference type="Gene3D" id="3.30.930.10">
    <property type="entry name" value="Bira Bifunctional Protein, Domain 2"/>
    <property type="match status" value="1"/>
</dbReference>
<dbReference type="GO" id="GO:0005737">
    <property type="term" value="C:cytoplasm"/>
    <property type="evidence" value="ECO:0007669"/>
    <property type="project" value="TreeGrafter"/>
</dbReference>
<proteinExistence type="predicted"/>
<dbReference type="PANTHER" id="PTHR12835">
    <property type="entry name" value="BIOTIN PROTEIN LIGASE"/>
    <property type="match status" value="1"/>
</dbReference>
<dbReference type="GO" id="GO:0004077">
    <property type="term" value="F:biotin--[biotin carboxyl-carrier protein] ligase activity"/>
    <property type="evidence" value="ECO:0007669"/>
    <property type="project" value="InterPro"/>
</dbReference>